<keyword evidence="2" id="KW-1133">Transmembrane helix</keyword>
<gene>
    <name evidence="3" type="ORF">SAMN04488526_2408</name>
</gene>
<name>A0A1H7P5Z6_9RHOB</name>
<feature type="region of interest" description="Disordered" evidence="1">
    <location>
        <begin position="1"/>
        <end position="53"/>
    </location>
</feature>
<evidence type="ECO:0000256" key="2">
    <source>
        <dbReference type="SAM" id="Phobius"/>
    </source>
</evidence>
<dbReference type="STRING" id="188906.SAMN04488526_2408"/>
<feature type="transmembrane region" description="Helical" evidence="2">
    <location>
        <begin position="170"/>
        <end position="188"/>
    </location>
</feature>
<keyword evidence="2" id="KW-0472">Membrane</keyword>
<dbReference type="Proteomes" id="UP000199283">
    <property type="component" value="Unassembled WGS sequence"/>
</dbReference>
<dbReference type="AlphaFoldDB" id="A0A1H7P5Z6"/>
<evidence type="ECO:0000313" key="3">
    <source>
        <dbReference type="EMBL" id="SEL30497.1"/>
    </source>
</evidence>
<accession>A0A1H7P5Z6</accession>
<organism evidence="3 4">
    <name type="scientific">Jannaschia helgolandensis</name>
    <dbReference type="NCBI Taxonomy" id="188906"/>
    <lineage>
        <taxon>Bacteria</taxon>
        <taxon>Pseudomonadati</taxon>
        <taxon>Pseudomonadota</taxon>
        <taxon>Alphaproteobacteria</taxon>
        <taxon>Rhodobacterales</taxon>
        <taxon>Roseobacteraceae</taxon>
        <taxon>Jannaschia</taxon>
    </lineage>
</organism>
<keyword evidence="2" id="KW-0812">Transmembrane</keyword>
<reference evidence="3 4" key="1">
    <citation type="submission" date="2016-10" db="EMBL/GenBank/DDBJ databases">
        <authorList>
            <person name="de Groot N.N."/>
        </authorList>
    </citation>
    <scope>NUCLEOTIDE SEQUENCE [LARGE SCALE GENOMIC DNA]</scope>
    <source>
        <strain evidence="3 4">DSM 14858</strain>
    </source>
</reference>
<evidence type="ECO:0000313" key="4">
    <source>
        <dbReference type="Proteomes" id="UP000199283"/>
    </source>
</evidence>
<protein>
    <submittedName>
        <fullName evidence="3">Transposase DDE domain-containing protein</fullName>
    </submittedName>
</protein>
<feature type="compositionally biased region" description="Polar residues" evidence="1">
    <location>
        <begin position="22"/>
        <end position="33"/>
    </location>
</feature>
<proteinExistence type="predicted"/>
<sequence length="193" mass="21333">MSPRPSPVKTSMTLCAGDDRATVSTSGRSTPSRCPNKCATRSAGDGRPSMGRSMRSAAKGAASWPVGTKGLVKERHPAGAIPLRIEGVERNGCDRPCFRHVVFRQGMMRIYSVRPCLKGGGKPCIPGRKSRDKPVKYDKRRYKRSSRIEIMFGRLKDWRRVATRYDRSPTVFPSSIALAATVLFWVYINEAGA</sequence>
<evidence type="ECO:0000256" key="1">
    <source>
        <dbReference type="SAM" id="MobiDB-lite"/>
    </source>
</evidence>
<dbReference type="EMBL" id="FNZQ01000004">
    <property type="protein sequence ID" value="SEL30497.1"/>
    <property type="molecule type" value="Genomic_DNA"/>
</dbReference>
<keyword evidence="4" id="KW-1185">Reference proteome</keyword>